<comment type="cofactor">
    <cofactor evidence="1">
        <name>Fe(2+)</name>
        <dbReference type="ChEBI" id="CHEBI:29033"/>
    </cofactor>
</comment>
<dbReference type="Gene3D" id="2.60.120.620">
    <property type="entry name" value="q2cbj1_9rhob like domain"/>
    <property type="match status" value="1"/>
</dbReference>
<evidence type="ECO:0000313" key="4">
    <source>
        <dbReference type="Proteomes" id="UP000737171"/>
    </source>
</evidence>
<organism evidence="3 4">
    <name type="scientific">Pseudaquabacterium terrae</name>
    <dbReference type="NCBI Taxonomy" id="2732868"/>
    <lineage>
        <taxon>Bacteria</taxon>
        <taxon>Pseudomonadati</taxon>
        <taxon>Pseudomonadota</taxon>
        <taxon>Betaproteobacteria</taxon>
        <taxon>Burkholderiales</taxon>
        <taxon>Sphaerotilaceae</taxon>
        <taxon>Pseudaquabacterium</taxon>
    </lineage>
</organism>
<dbReference type="RefSeq" id="WP_173120316.1">
    <property type="nucleotide sequence ID" value="NZ_JABRWJ010000001.1"/>
</dbReference>
<accession>A0ABX2ED05</accession>
<dbReference type="PANTHER" id="PTHR20883:SF48">
    <property type="entry name" value="ECTOINE DIOXYGENASE"/>
    <property type="match status" value="1"/>
</dbReference>
<dbReference type="InterPro" id="IPR008775">
    <property type="entry name" value="Phytyl_CoA_dOase-like"/>
</dbReference>
<evidence type="ECO:0000256" key="2">
    <source>
        <dbReference type="SAM" id="MobiDB-lite"/>
    </source>
</evidence>
<dbReference type="GO" id="GO:0051213">
    <property type="term" value="F:dioxygenase activity"/>
    <property type="evidence" value="ECO:0007669"/>
    <property type="project" value="UniProtKB-KW"/>
</dbReference>
<feature type="region of interest" description="Disordered" evidence="2">
    <location>
        <begin position="301"/>
        <end position="328"/>
    </location>
</feature>
<proteinExistence type="predicted"/>
<name>A0ABX2ED05_9BURK</name>
<keyword evidence="3" id="KW-0223">Dioxygenase</keyword>
<reference evidence="3 4" key="1">
    <citation type="submission" date="2020-05" db="EMBL/GenBank/DDBJ databases">
        <title>Aquincola sp. isolate from soil.</title>
        <authorList>
            <person name="Han J."/>
            <person name="Kim D.-U."/>
        </authorList>
    </citation>
    <scope>NUCLEOTIDE SEQUENCE [LARGE SCALE GENOMIC DNA]</scope>
    <source>
        <strain evidence="3 4">S2</strain>
    </source>
</reference>
<dbReference type="EMBL" id="JABRWJ010000001">
    <property type="protein sequence ID" value="NRF65878.1"/>
    <property type="molecule type" value="Genomic_DNA"/>
</dbReference>
<evidence type="ECO:0000256" key="1">
    <source>
        <dbReference type="ARBA" id="ARBA00001954"/>
    </source>
</evidence>
<dbReference type="Pfam" id="PF05721">
    <property type="entry name" value="PhyH"/>
    <property type="match status" value="1"/>
</dbReference>
<sequence>MSKLKLPAATRDPAQGKRDLDEFGLCVHEGFVEGEQLKLIRERLVEQADLECEYGVALLSGQSRGGKTWYGHPEPGAMPGWQGIAGLYNKGRVFIDYLKHPLFAEYNAHLFRGASWHLSAMTGLIVRRGAEPMVVHVDQQFMPRTEVPAYLNCMLCLTDFEEVMGATRVVPKSHLGGYPPQAYSAERGAYNPEPIDTVAVEAPAGSVIFFESRTWHQSGISTSDKTRYSLTTLWQQHWVKPMDNIALNLQRGVYEALSEAELQLLGFKAEPSGRIECNSPAGVQNTNRKTPYVPELRQGSAARPVALDGMGDRKGADDEAKAMGLQAR</sequence>
<keyword evidence="4" id="KW-1185">Reference proteome</keyword>
<keyword evidence="3" id="KW-0560">Oxidoreductase</keyword>
<evidence type="ECO:0000313" key="3">
    <source>
        <dbReference type="EMBL" id="NRF65878.1"/>
    </source>
</evidence>
<dbReference type="PANTHER" id="PTHR20883">
    <property type="entry name" value="PHYTANOYL-COA DIOXYGENASE DOMAIN CONTAINING 1"/>
    <property type="match status" value="1"/>
</dbReference>
<dbReference type="SUPFAM" id="SSF51197">
    <property type="entry name" value="Clavaminate synthase-like"/>
    <property type="match status" value="1"/>
</dbReference>
<protein>
    <submittedName>
        <fullName evidence="3">Phytanoyl-CoA dioxygenase family protein</fullName>
    </submittedName>
</protein>
<dbReference type="Proteomes" id="UP000737171">
    <property type="component" value="Unassembled WGS sequence"/>
</dbReference>
<gene>
    <name evidence="3" type="ORF">HLB44_02640</name>
</gene>
<comment type="caution">
    <text evidence="3">The sequence shown here is derived from an EMBL/GenBank/DDBJ whole genome shotgun (WGS) entry which is preliminary data.</text>
</comment>
<feature type="compositionally biased region" description="Basic and acidic residues" evidence="2">
    <location>
        <begin position="310"/>
        <end position="321"/>
    </location>
</feature>